<organism evidence="7 8">
    <name type="scientific">Pythium insidiosum</name>
    <name type="common">Pythiosis disease agent</name>
    <dbReference type="NCBI Taxonomy" id="114742"/>
    <lineage>
        <taxon>Eukaryota</taxon>
        <taxon>Sar</taxon>
        <taxon>Stramenopiles</taxon>
        <taxon>Oomycota</taxon>
        <taxon>Peronosporomycetes</taxon>
        <taxon>Pythiales</taxon>
        <taxon>Pythiaceae</taxon>
        <taxon>Pythium</taxon>
    </lineage>
</organism>
<protein>
    <recommendedName>
        <fullName evidence="6">Aminotransferase class I/classII large domain-containing protein</fullName>
    </recommendedName>
</protein>
<sequence>MAAERTTLEKKLRKALARRATVGTLRSLVPADVDCIDFYSNDYLGLAKSARLTALIASRRRDILERSRFLGTNGSTGSRLISGNSEYFMQVERELAAFYGSEAALLFNSGYSANVGVMSSLPQADDVVLFDELVHNSCHEGIRLSRAYAKNRAQSFRHNDLSDLEQKLKAAARGIRGMHEKDSSDACIFVVVESVYSMDGDAAPLVQMTALCERYGAFMIVDEAHGVGVYGPQGSGLVRALGVERRSSICCRVYTFGKAMGCHGAVVCGSATMIDYLVNYARSFIYTTAFPLEQLITVQCAHEVCAQADEERARVLELVQYFKRGVASSPLIPSSSLLDSDSPIQGVVFSGNHEVLDAAKAMLAMGIRVIPIRSPTVPRGSERFRIIIHADNSEPQIDQLVAALAAMFQRRRPSARL</sequence>
<name>A0AAD5LGH7_PYTIN</name>
<evidence type="ECO:0000259" key="6">
    <source>
        <dbReference type="Pfam" id="PF00155"/>
    </source>
</evidence>
<keyword evidence="8" id="KW-1185">Reference proteome</keyword>
<dbReference type="InterPro" id="IPR001917">
    <property type="entry name" value="Aminotrans_II_pyridoxalP_BS"/>
</dbReference>
<keyword evidence="3" id="KW-0808">Transferase</keyword>
<comment type="similarity">
    <text evidence="2">Belongs to the class-II pyridoxal-phosphate-dependent aminotransferase family. BioF subfamily.</text>
</comment>
<dbReference type="PROSITE" id="PS00599">
    <property type="entry name" value="AA_TRANSFER_CLASS_2"/>
    <property type="match status" value="1"/>
</dbReference>
<reference evidence="7" key="1">
    <citation type="submission" date="2021-12" db="EMBL/GenBank/DDBJ databases">
        <title>Prjna785345.</title>
        <authorList>
            <person name="Rujirawat T."/>
            <person name="Krajaejun T."/>
        </authorList>
    </citation>
    <scope>NUCLEOTIDE SEQUENCE</scope>
    <source>
        <strain evidence="7">Pi057C3</strain>
    </source>
</reference>
<keyword evidence="4 5" id="KW-0663">Pyridoxal phosphate</keyword>
<dbReference type="Proteomes" id="UP001209570">
    <property type="component" value="Unassembled WGS sequence"/>
</dbReference>
<comment type="caution">
    <text evidence="7">The sequence shown here is derived from an EMBL/GenBank/DDBJ whole genome shotgun (WGS) entry which is preliminary data.</text>
</comment>
<comment type="cofactor">
    <cofactor evidence="1 5">
        <name>pyridoxal 5'-phosphate</name>
        <dbReference type="ChEBI" id="CHEBI:597326"/>
    </cofactor>
</comment>
<dbReference type="AlphaFoldDB" id="A0AAD5LGH7"/>
<gene>
    <name evidence="7" type="ORF">P43SY_000826</name>
</gene>
<accession>A0AAD5LGH7</accession>
<dbReference type="InterPro" id="IPR015424">
    <property type="entry name" value="PyrdxlP-dep_Trfase"/>
</dbReference>
<dbReference type="GO" id="GO:0030170">
    <property type="term" value="F:pyridoxal phosphate binding"/>
    <property type="evidence" value="ECO:0007669"/>
    <property type="project" value="InterPro"/>
</dbReference>
<evidence type="ECO:0000313" key="8">
    <source>
        <dbReference type="Proteomes" id="UP001209570"/>
    </source>
</evidence>
<dbReference type="Pfam" id="PF00155">
    <property type="entry name" value="Aminotran_1_2"/>
    <property type="match status" value="1"/>
</dbReference>
<dbReference type="InterPro" id="IPR015421">
    <property type="entry name" value="PyrdxlP-dep_Trfase_major"/>
</dbReference>
<proteinExistence type="inferred from homology"/>
<dbReference type="SUPFAM" id="SSF53383">
    <property type="entry name" value="PLP-dependent transferases"/>
    <property type="match status" value="1"/>
</dbReference>
<feature type="domain" description="Aminotransferase class I/classII large" evidence="6">
    <location>
        <begin position="34"/>
        <end position="404"/>
    </location>
</feature>
<dbReference type="Gene3D" id="3.40.640.10">
    <property type="entry name" value="Type I PLP-dependent aspartate aminotransferase-like (Major domain)"/>
    <property type="match status" value="1"/>
</dbReference>
<dbReference type="PANTHER" id="PTHR13693:SF77">
    <property type="entry name" value="8-AMINO-7-OXONONANOATE SYNTHASE"/>
    <property type="match status" value="1"/>
</dbReference>
<evidence type="ECO:0000313" key="7">
    <source>
        <dbReference type="EMBL" id="KAJ0398304.1"/>
    </source>
</evidence>
<dbReference type="PANTHER" id="PTHR13693">
    <property type="entry name" value="CLASS II AMINOTRANSFERASE/8-AMINO-7-OXONONANOATE SYNTHASE"/>
    <property type="match status" value="1"/>
</dbReference>
<dbReference type="InterPro" id="IPR015422">
    <property type="entry name" value="PyrdxlP-dep_Trfase_small"/>
</dbReference>
<dbReference type="InterPro" id="IPR050087">
    <property type="entry name" value="AON_synthase_class-II"/>
</dbReference>
<dbReference type="InterPro" id="IPR004839">
    <property type="entry name" value="Aminotransferase_I/II_large"/>
</dbReference>
<evidence type="ECO:0000256" key="1">
    <source>
        <dbReference type="ARBA" id="ARBA00001933"/>
    </source>
</evidence>
<evidence type="ECO:0000256" key="2">
    <source>
        <dbReference type="ARBA" id="ARBA00010008"/>
    </source>
</evidence>
<dbReference type="Gene3D" id="3.90.1150.10">
    <property type="entry name" value="Aspartate Aminotransferase, domain 1"/>
    <property type="match status" value="1"/>
</dbReference>
<dbReference type="GO" id="GO:0016740">
    <property type="term" value="F:transferase activity"/>
    <property type="evidence" value="ECO:0007669"/>
    <property type="project" value="UniProtKB-KW"/>
</dbReference>
<evidence type="ECO:0000256" key="5">
    <source>
        <dbReference type="RuleBase" id="RU003693"/>
    </source>
</evidence>
<evidence type="ECO:0000256" key="3">
    <source>
        <dbReference type="ARBA" id="ARBA00022679"/>
    </source>
</evidence>
<dbReference type="EMBL" id="JAKCXM010000221">
    <property type="protein sequence ID" value="KAJ0398304.1"/>
    <property type="molecule type" value="Genomic_DNA"/>
</dbReference>
<evidence type="ECO:0000256" key="4">
    <source>
        <dbReference type="ARBA" id="ARBA00022898"/>
    </source>
</evidence>